<name>A0A0M0GAT5_SPOGL</name>
<comment type="pathway">
    <text evidence="7">Quinol/quinone metabolism; menaquinone biosynthesis.</text>
</comment>
<dbReference type="GO" id="GO:0009234">
    <property type="term" value="P:menaquinone biosynthetic process"/>
    <property type="evidence" value="ECO:0007669"/>
    <property type="project" value="UniProtKB-UniRule"/>
</dbReference>
<keyword evidence="5 7" id="KW-0456">Lyase</keyword>
<evidence type="ECO:0000313" key="10">
    <source>
        <dbReference type="Proteomes" id="UP000037109"/>
    </source>
</evidence>
<dbReference type="InterPro" id="IPR010197">
    <property type="entry name" value="OSBS/NAAAR"/>
</dbReference>
<comment type="cofactor">
    <cofactor evidence="1 7">
        <name>a divalent metal cation</name>
        <dbReference type="ChEBI" id="CHEBI:60240"/>
    </cofactor>
</comment>
<evidence type="ECO:0000313" key="9">
    <source>
        <dbReference type="EMBL" id="KON86642.1"/>
    </source>
</evidence>
<feature type="binding site" evidence="7">
    <location>
        <position position="188"/>
    </location>
    <ligand>
        <name>Mg(2+)</name>
        <dbReference type="ChEBI" id="CHEBI:18420"/>
    </ligand>
</feature>
<dbReference type="STRING" id="1459.AF332_07445"/>
<comment type="catalytic activity">
    <reaction evidence="7">
        <text>(1R,6R)-6-hydroxy-2-succinyl-cyclohexa-2,4-diene-1-carboxylate = 2-succinylbenzoate + H2O</text>
        <dbReference type="Rhea" id="RHEA:10196"/>
        <dbReference type="ChEBI" id="CHEBI:15377"/>
        <dbReference type="ChEBI" id="CHEBI:18325"/>
        <dbReference type="ChEBI" id="CHEBI:58689"/>
        <dbReference type="EC" id="4.2.1.113"/>
    </reaction>
</comment>
<keyword evidence="10" id="KW-1185">Reference proteome</keyword>
<dbReference type="SUPFAM" id="SSF54826">
    <property type="entry name" value="Enolase N-terminal domain-like"/>
    <property type="match status" value="1"/>
</dbReference>
<comment type="caution">
    <text evidence="9">The sequence shown here is derived from an EMBL/GenBank/DDBJ whole genome shotgun (WGS) entry which is preliminary data.</text>
</comment>
<dbReference type="SFLD" id="SFLDG00180">
    <property type="entry name" value="muconate_cycloisomerase"/>
    <property type="match status" value="1"/>
</dbReference>
<evidence type="ECO:0000259" key="8">
    <source>
        <dbReference type="SMART" id="SM00922"/>
    </source>
</evidence>
<dbReference type="InterPro" id="IPR013342">
    <property type="entry name" value="Mandelate_racemase_C"/>
</dbReference>
<comment type="pathway">
    <text evidence="7">Quinol/quinone metabolism; 1,4-dihydroxy-2-naphthoate biosynthesis; 1,4-dihydroxy-2-naphthoate from chorismate: step 4/7.</text>
</comment>
<dbReference type="OrthoDB" id="9774531at2"/>
<dbReference type="InterPro" id="IPR029017">
    <property type="entry name" value="Enolase-like_N"/>
</dbReference>
<evidence type="ECO:0000256" key="1">
    <source>
        <dbReference type="ARBA" id="ARBA00001968"/>
    </source>
</evidence>
<dbReference type="Gene3D" id="3.30.390.10">
    <property type="entry name" value="Enolase-like, N-terminal domain"/>
    <property type="match status" value="1"/>
</dbReference>
<dbReference type="GO" id="GO:0043748">
    <property type="term" value="F:O-succinylbenzoate synthase activity"/>
    <property type="evidence" value="ECO:0007669"/>
    <property type="project" value="UniProtKB-EC"/>
</dbReference>
<dbReference type="Proteomes" id="UP000037109">
    <property type="component" value="Unassembled WGS sequence"/>
</dbReference>
<dbReference type="RefSeq" id="WP_053434011.1">
    <property type="nucleotide sequence ID" value="NZ_LGUF01000007.1"/>
</dbReference>
<keyword evidence="3 7" id="KW-0479">Metal-binding</keyword>
<dbReference type="Pfam" id="PF13378">
    <property type="entry name" value="MR_MLE_C"/>
    <property type="match status" value="1"/>
</dbReference>
<dbReference type="UniPathway" id="UPA01057">
    <property type="reaction ID" value="UER00165"/>
</dbReference>
<sequence>MEIKTITLYKISMPLKKPFSTHLGTVKDREGIIVEVTDKEGRKGYGEGVAFSSPWYTEETVETSYHMLKEFLIPMVRKVNIKHPSEAGQVFDAFRRNQMAKAALEMALWDLAAKKENISLSKYIGGQREQIPSGVVVGAKRKEEVIRQIEYYLESGYQRVKIKISPANDYEFISEIRRFYPDLPIMADANSAYSLDDIDRLKRLDDFGLLMIEQPLEYDDIVDHAKLQKELKTPICLDESIVSFNDAKRAVELGSCKVINIKIGRVGGLGTAKKIHDYCLDKGIQVWCGGMLEFGISRAHNIALASLEGFSIPGDISASGRYWEEDIILPEVTVENGMIKVSDKPGIGYEINEKRLNEVAISKESFVF</sequence>
<keyword evidence="4 7" id="KW-0460">Magnesium</keyword>
<feature type="binding site" evidence="7">
    <location>
        <position position="238"/>
    </location>
    <ligand>
        <name>Mg(2+)</name>
        <dbReference type="ChEBI" id="CHEBI:18420"/>
    </ligand>
</feature>
<dbReference type="HAMAP" id="MF_01933">
    <property type="entry name" value="MenC_2"/>
    <property type="match status" value="1"/>
</dbReference>
<dbReference type="GO" id="GO:0016854">
    <property type="term" value="F:racemase and epimerase activity"/>
    <property type="evidence" value="ECO:0007669"/>
    <property type="project" value="UniProtKB-ARBA"/>
</dbReference>
<organism evidence="9 10">
    <name type="scientific">Sporosarcina globispora</name>
    <name type="common">Bacillus globisporus</name>
    <dbReference type="NCBI Taxonomy" id="1459"/>
    <lineage>
        <taxon>Bacteria</taxon>
        <taxon>Bacillati</taxon>
        <taxon>Bacillota</taxon>
        <taxon>Bacilli</taxon>
        <taxon>Bacillales</taxon>
        <taxon>Caryophanaceae</taxon>
        <taxon>Sporosarcina</taxon>
    </lineage>
</organism>
<feature type="domain" description="Mandelate racemase/muconate lactonizing enzyme C-terminal" evidence="8">
    <location>
        <begin position="142"/>
        <end position="234"/>
    </location>
</feature>
<dbReference type="SUPFAM" id="SSF51604">
    <property type="entry name" value="Enolase C-terminal domain-like"/>
    <property type="match status" value="1"/>
</dbReference>
<dbReference type="AlphaFoldDB" id="A0A0M0GAT5"/>
<comment type="similarity">
    <text evidence="7">Belongs to the mandelate racemase/muconate lactonizing enzyme family. MenC type 2 subfamily.</text>
</comment>
<dbReference type="SMART" id="SM00922">
    <property type="entry name" value="MR_MLE"/>
    <property type="match status" value="1"/>
</dbReference>
<protein>
    <recommendedName>
        <fullName evidence="6 7">o-succinylbenzoate synthase</fullName>
        <shortName evidence="7">OSB synthase</shortName>
        <shortName evidence="7">OSBS</shortName>
        <ecNumber evidence="6 7">4.2.1.113</ecNumber>
    </recommendedName>
    <alternativeName>
        <fullName evidence="7">4-(2'-carboxyphenyl)-4-oxybutyric acid synthase</fullName>
    </alternativeName>
    <alternativeName>
        <fullName evidence="7">o-succinylbenzoic acid synthase</fullName>
    </alternativeName>
</protein>
<evidence type="ECO:0000256" key="4">
    <source>
        <dbReference type="ARBA" id="ARBA00022842"/>
    </source>
</evidence>
<dbReference type="NCBIfam" id="TIGR01928">
    <property type="entry name" value="menC_lowGC_arch"/>
    <property type="match status" value="1"/>
</dbReference>
<evidence type="ECO:0000256" key="5">
    <source>
        <dbReference type="ARBA" id="ARBA00023239"/>
    </source>
</evidence>
<accession>A0A0M0GAT5</accession>
<proteinExistence type="inferred from homology"/>
<evidence type="ECO:0000256" key="3">
    <source>
        <dbReference type="ARBA" id="ARBA00022723"/>
    </source>
</evidence>
<dbReference type="EC" id="4.2.1.113" evidence="6 7"/>
<keyword evidence="2 7" id="KW-0474">Menaquinone biosynthesis</keyword>
<dbReference type="InterPro" id="IPR036849">
    <property type="entry name" value="Enolase-like_C_sf"/>
</dbReference>
<dbReference type="SFLD" id="SFLDS00001">
    <property type="entry name" value="Enolase"/>
    <property type="match status" value="1"/>
</dbReference>
<evidence type="ECO:0000256" key="2">
    <source>
        <dbReference type="ARBA" id="ARBA00022428"/>
    </source>
</evidence>
<gene>
    <name evidence="7" type="primary">menC</name>
    <name evidence="9" type="ORF">AF332_07445</name>
</gene>
<dbReference type="CDD" id="cd03317">
    <property type="entry name" value="NAAAR"/>
    <property type="match status" value="1"/>
</dbReference>
<comment type="function">
    <text evidence="7">Converts 2-succinyl-6-hydroxy-2,4-cyclohexadiene-1-carboxylate (SHCHC) to 2-succinylbenzoate (OSB).</text>
</comment>
<dbReference type="Gene3D" id="3.20.20.120">
    <property type="entry name" value="Enolase-like C-terminal domain"/>
    <property type="match status" value="1"/>
</dbReference>
<dbReference type="PATRIC" id="fig|1459.3.peg.1568"/>
<feature type="binding site" evidence="7">
    <location>
        <position position="213"/>
    </location>
    <ligand>
        <name>Mg(2+)</name>
        <dbReference type="ChEBI" id="CHEBI:18420"/>
    </ligand>
</feature>
<feature type="active site" description="Proton acceptor" evidence="7">
    <location>
        <position position="262"/>
    </location>
</feature>
<evidence type="ECO:0000256" key="7">
    <source>
        <dbReference type="HAMAP-Rule" id="MF_01933"/>
    </source>
</evidence>
<reference evidence="10" key="1">
    <citation type="submission" date="2015-07" db="EMBL/GenBank/DDBJ databases">
        <title>Fjat-10036 dsm4.</title>
        <authorList>
            <person name="Liu B."/>
            <person name="Wang J."/>
            <person name="Zhu Y."/>
            <person name="Liu G."/>
            <person name="Chen Q."/>
            <person name="Chen Z."/>
            <person name="Lan J."/>
            <person name="Che J."/>
            <person name="Ge C."/>
            <person name="Shi H."/>
            <person name="Pan Z."/>
            <person name="Liu X."/>
        </authorList>
    </citation>
    <scope>NUCLEOTIDE SEQUENCE [LARGE SCALE GENOMIC DNA]</scope>
    <source>
        <strain evidence="10">DSM 4</strain>
    </source>
</reference>
<dbReference type="Pfam" id="PF02746">
    <property type="entry name" value="MR_MLE_N"/>
    <property type="match status" value="1"/>
</dbReference>
<dbReference type="UniPathway" id="UPA00079"/>
<dbReference type="PANTHER" id="PTHR48073:SF5">
    <property type="entry name" value="O-SUCCINYLBENZOATE SYNTHASE"/>
    <property type="match status" value="1"/>
</dbReference>
<dbReference type="GO" id="GO:0000287">
    <property type="term" value="F:magnesium ion binding"/>
    <property type="evidence" value="ECO:0007669"/>
    <property type="project" value="UniProtKB-UniRule"/>
</dbReference>
<dbReference type="InterPro" id="IPR047585">
    <property type="entry name" value="MenC"/>
</dbReference>
<dbReference type="PANTHER" id="PTHR48073">
    <property type="entry name" value="O-SUCCINYLBENZOATE SYNTHASE-RELATED"/>
    <property type="match status" value="1"/>
</dbReference>
<feature type="active site" description="Proton donor" evidence="7">
    <location>
        <position position="163"/>
    </location>
</feature>
<dbReference type="InterPro" id="IPR013341">
    <property type="entry name" value="Mandelate_racemase_N_dom"/>
</dbReference>
<dbReference type="InterPro" id="IPR029065">
    <property type="entry name" value="Enolase_C-like"/>
</dbReference>
<evidence type="ECO:0000256" key="6">
    <source>
        <dbReference type="ARBA" id="ARBA00029491"/>
    </source>
</evidence>
<dbReference type="SFLD" id="SFLDF00009">
    <property type="entry name" value="o-succinylbenzoate_synthase"/>
    <property type="match status" value="1"/>
</dbReference>
<dbReference type="EMBL" id="LGUF01000007">
    <property type="protein sequence ID" value="KON86642.1"/>
    <property type="molecule type" value="Genomic_DNA"/>
</dbReference>